<dbReference type="Pfam" id="PF00155">
    <property type="entry name" value="Aminotran_1_2"/>
    <property type="match status" value="1"/>
</dbReference>
<evidence type="ECO:0000256" key="2">
    <source>
        <dbReference type="ARBA" id="ARBA00022576"/>
    </source>
</evidence>
<dbReference type="EMBL" id="BDUF01000060">
    <property type="protein sequence ID" value="GAX90634.1"/>
    <property type="molecule type" value="Genomic_DNA"/>
</dbReference>
<organism evidence="6 7">
    <name type="scientific">Effusibacillus lacus</name>
    <dbReference type="NCBI Taxonomy" id="1348429"/>
    <lineage>
        <taxon>Bacteria</taxon>
        <taxon>Bacillati</taxon>
        <taxon>Bacillota</taxon>
        <taxon>Bacilli</taxon>
        <taxon>Bacillales</taxon>
        <taxon>Alicyclobacillaceae</taxon>
        <taxon>Effusibacillus</taxon>
    </lineage>
</organism>
<dbReference type="InterPro" id="IPR015422">
    <property type="entry name" value="PyrdxlP-dep_Trfase_small"/>
</dbReference>
<protein>
    <recommendedName>
        <fullName evidence="4">Aminotransferase</fullName>
        <ecNumber evidence="4">2.6.1.-</ecNumber>
    </recommendedName>
</protein>
<comment type="similarity">
    <text evidence="4">Belongs to the class-I pyridoxal-phosphate-dependent aminotransferase family.</text>
</comment>
<dbReference type="InterPro" id="IPR004838">
    <property type="entry name" value="NHTrfase_class1_PyrdxlP-BS"/>
</dbReference>
<dbReference type="NCBIfam" id="NF006756">
    <property type="entry name" value="PRK09276.1"/>
    <property type="match status" value="1"/>
</dbReference>
<dbReference type="SUPFAM" id="SSF53383">
    <property type="entry name" value="PLP-dependent transferases"/>
    <property type="match status" value="1"/>
</dbReference>
<keyword evidence="3 4" id="KW-0808">Transferase</keyword>
<dbReference type="PROSITE" id="PS00105">
    <property type="entry name" value="AA_TRANSFER_CLASS_1"/>
    <property type="match status" value="1"/>
</dbReference>
<evidence type="ECO:0000256" key="4">
    <source>
        <dbReference type="RuleBase" id="RU000481"/>
    </source>
</evidence>
<dbReference type="Proteomes" id="UP000217785">
    <property type="component" value="Unassembled WGS sequence"/>
</dbReference>
<reference evidence="7" key="1">
    <citation type="submission" date="2017-07" db="EMBL/GenBank/DDBJ databases">
        <title>Draft genome sequence of Effusibacillus lacus strain skLN1.</title>
        <authorList>
            <person name="Watanabe M."/>
            <person name="Kojima H."/>
            <person name="Fukui M."/>
        </authorList>
    </citation>
    <scope>NUCLEOTIDE SEQUENCE [LARGE SCALE GENOMIC DNA]</scope>
    <source>
        <strain evidence="7">skLN1</strain>
    </source>
</reference>
<evidence type="ECO:0000256" key="1">
    <source>
        <dbReference type="ARBA" id="ARBA00001933"/>
    </source>
</evidence>
<keyword evidence="7" id="KW-1185">Reference proteome</keyword>
<accession>A0A292YQF2</accession>
<dbReference type="GO" id="GO:0030170">
    <property type="term" value="F:pyridoxal phosphate binding"/>
    <property type="evidence" value="ECO:0007669"/>
    <property type="project" value="InterPro"/>
</dbReference>
<comment type="cofactor">
    <cofactor evidence="1 4">
        <name>pyridoxal 5'-phosphate</name>
        <dbReference type="ChEBI" id="CHEBI:597326"/>
    </cofactor>
</comment>
<dbReference type="AlphaFoldDB" id="A0A292YQF2"/>
<dbReference type="Gene3D" id="3.90.1150.10">
    <property type="entry name" value="Aspartate Aminotransferase, domain 1"/>
    <property type="match status" value="1"/>
</dbReference>
<name>A0A292YQF2_9BACL</name>
<comment type="caution">
    <text evidence="6">The sequence shown here is derived from an EMBL/GenBank/DDBJ whole genome shotgun (WGS) entry which is preliminary data.</text>
</comment>
<dbReference type="InterPro" id="IPR004839">
    <property type="entry name" value="Aminotransferase_I/II_large"/>
</dbReference>
<dbReference type="PANTHER" id="PTHR42832">
    <property type="entry name" value="AMINO ACID AMINOTRANSFERASE"/>
    <property type="match status" value="1"/>
</dbReference>
<dbReference type="Gene3D" id="3.40.640.10">
    <property type="entry name" value="Type I PLP-dependent aspartate aminotransferase-like (Major domain)"/>
    <property type="match status" value="1"/>
</dbReference>
<keyword evidence="2 4" id="KW-0032">Aminotransferase</keyword>
<evidence type="ECO:0000256" key="3">
    <source>
        <dbReference type="ARBA" id="ARBA00022679"/>
    </source>
</evidence>
<dbReference type="InterPro" id="IPR015424">
    <property type="entry name" value="PyrdxlP-dep_Trfase"/>
</dbReference>
<proteinExistence type="inferred from homology"/>
<dbReference type="InterPro" id="IPR050881">
    <property type="entry name" value="LL-DAP_aminotransferase"/>
</dbReference>
<dbReference type="CDD" id="cd00609">
    <property type="entry name" value="AAT_like"/>
    <property type="match status" value="1"/>
</dbReference>
<sequence>MIMQYSSRLSRFDSAVFFELNGVKQELREQGKEIIDLGIGSPDLPPPPHVIKALTEAAANPQEYGYPISEGSPFFREAVATWYANRFGVNLDPVSECLALMGSQDGLSHLALALVDPGEYVLVPDPGYPIYEVSIHLANGIPYPMPLREENGFLPDFSIIPTEVALKAKMMILNYPNNPVTSVADRAFYEKAIAFAKRYNILIVSDIAYSELAFDGYRPMSILEIEGAKEVSVEFHSLSKSFNMAGCRIGFAVGNSAALRALAIVKSNIDYGIFTAIQKAGTAALLGDQSHTSKMSKIYQSRRDALLDSLARIGWHIPKPKATMFVWAKVPVPLSSREFARELLRKTAVAVVPGIGFGRMGEGYVRIALVQPEEKLKEVAERIEASKIL</sequence>
<dbReference type="InterPro" id="IPR015421">
    <property type="entry name" value="PyrdxlP-dep_Trfase_major"/>
</dbReference>
<evidence type="ECO:0000313" key="6">
    <source>
        <dbReference type="EMBL" id="GAX90634.1"/>
    </source>
</evidence>
<evidence type="ECO:0000259" key="5">
    <source>
        <dbReference type="Pfam" id="PF00155"/>
    </source>
</evidence>
<dbReference type="GO" id="GO:0008483">
    <property type="term" value="F:transaminase activity"/>
    <property type="evidence" value="ECO:0007669"/>
    <property type="project" value="UniProtKB-KW"/>
</dbReference>
<dbReference type="EC" id="2.6.1.-" evidence="4"/>
<evidence type="ECO:0000313" key="7">
    <source>
        <dbReference type="Proteomes" id="UP000217785"/>
    </source>
</evidence>
<feature type="domain" description="Aminotransferase class I/classII large" evidence="5">
    <location>
        <begin position="33"/>
        <end position="383"/>
    </location>
</feature>
<dbReference type="PANTHER" id="PTHR42832:SF3">
    <property type="entry name" value="L-GLUTAMINE--4-(METHYLSULFANYL)-2-OXOBUTANOATE AMINOTRANSFERASE"/>
    <property type="match status" value="1"/>
</dbReference>